<dbReference type="AlphaFoldDB" id="A0A1I4KE55"/>
<dbReference type="OrthoDB" id="7998368at2"/>
<name>A0A1I4KE55_9HYPH</name>
<dbReference type="EMBL" id="FOTK01000010">
    <property type="protein sequence ID" value="SFL77020.1"/>
    <property type="molecule type" value="Genomic_DNA"/>
</dbReference>
<dbReference type="Proteomes" id="UP000199048">
    <property type="component" value="Unassembled WGS sequence"/>
</dbReference>
<evidence type="ECO:0000313" key="3">
    <source>
        <dbReference type="Proteomes" id="UP000199048"/>
    </source>
</evidence>
<organism evidence="2 3">
    <name type="scientific">Methylobacterium pseudosasicola</name>
    <dbReference type="NCBI Taxonomy" id="582667"/>
    <lineage>
        <taxon>Bacteria</taxon>
        <taxon>Pseudomonadati</taxon>
        <taxon>Pseudomonadota</taxon>
        <taxon>Alphaproteobacteria</taxon>
        <taxon>Hyphomicrobiales</taxon>
        <taxon>Methylobacteriaceae</taxon>
        <taxon>Methylobacterium</taxon>
    </lineage>
</organism>
<keyword evidence="1" id="KW-0812">Transmembrane</keyword>
<keyword evidence="3" id="KW-1185">Reference proteome</keyword>
<keyword evidence="1" id="KW-1133">Transmembrane helix</keyword>
<sequence>MQPSECCIFRMIIASVIGSAITLVLVRGFDPWALVLIPIGGSVATLFVIALFQAVSLALTARSRQNTESAT</sequence>
<keyword evidence="1" id="KW-0472">Membrane</keyword>
<feature type="transmembrane region" description="Helical" evidence="1">
    <location>
        <begin position="32"/>
        <end position="59"/>
    </location>
</feature>
<evidence type="ECO:0000256" key="1">
    <source>
        <dbReference type="SAM" id="Phobius"/>
    </source>
</evidence>
<proteinExistence type="predicted"/>
<reference evidence="3" key="1">
    <citation type="submission" date="2016-10" db="EMBL/GenBank/DDBJ databases">
        <authorList>
            <person name="Varghese N."/>
            <person name="Submissions S."/>
        </authorList>
    </citation>
    <scope>NUCLEOTIDE SEQUENCE [LARGE SCALE GENOMIC DNA]</scope>
    <source>
        <strain evidence="3">BL36</strain>
    </source>
</reference>
<evidence type="ECO:0000313" key="2">
    <source>
        <dbReference type="EMBL" id="SFL77020.1"/>
    </source>
</evidence>
<gene>
    <name evidence="2" type="ORF">SAMN05192568_101072</name>
</gene>
<protein>
    <submittedName>
        <fullName evidence="2">Uncharacterized protein</fullName>
    </submittedName>
</protein>
<feature type="transmembrane region" description="Helical" evidence="1">
    <location>
        <begin position="7"/>
        <end position="26"/>
    </location>
</feature>
<accession>A0A1I4KE55</accession>